<keyword evidence="12" id="KW-1185">Reference proteome</keyword>
<evidence type="ECO:0000256" key="9">
    <source>
        <dbReference type="RuleBase" id="RU369094"/>
    </source>
</evidence>
<sequence>MLQCDPTVPVLPLERKWKPTVEIAPNCPRCASPNTKFCYYNNYGLSQPRYFCKGCRRYWTKGGSLGNTRRARKFRLQCQNLEDFVNGFYLNGWRLTTGVNYL</sequence>
<dbReference type="PROSITE" id="PS01361">
    <property type="entry name" value="ZF_DOF_1"/>
    <property type="match status" value="1"/>
</dbReference>
<keyword evidence="3 9" id="KW-0862">Zinc</keyword>
<evidence type="ECO:0000256" key="7">
    <source>
        <dbReference type="ARBA" id="ARBA00023242"/>
    </source>
</evidence>
<dbReference type="InterPro" id="IPR003851">
    <property type="entry name" value="Znf_Dof"/>
</dbReference>
<dbReference type="InterPro" id="IPR045174">
    <property type="entry name" value="Dof"/>
</dbReference>
<keyword evidence="6 9" id="KW-0804">Transcription</keyword>
<keyword evidence="7 8" id="KW-0539">Nucleus</keyword>
<gene>
    <name evidence="11" type="ORF">V6N12_028284</name>
</gene>
<comment type="subcellular location">
    <subcellularLocation>
        <location evidence="8 9">Nucleus</location>
    </subcellularLocation>
</comment>
<comment type="function">
    <text evidence="9">Transcription factor that binds specifically to a 5'-AA[AG]G-3' consensus core sequence.</text>
</comment>
<evidence type="ECO:0000256" key="1">
    <source>
        <dbReference type="ARBA" id="ARBA00022723"/>
    </source>
</evidence>
<organism evidence="11 12">
    <name type="scientific">Hibiscus sabdariffa</name>
    <name type="common">roselle</name>
    <dbReference type="NCBI Taxonomy" id="183260"/>
    <lineage>
        <taxon>Eukaryota</taxon>
        <taxon>Viridiplantae</taxon>
        <taxon>Streptophyta</taxon>
        <taxon>Embryophyta</taxon>
        <taxon>Tracheophyta</taxon>
        <taxon>Spermatophyta</taxon>
        <taxon>Magnoliopsida</taxon>
        <taxon>eudicotyledons</taxon>
        <taxon>Gunneridae</taxon>
        <taxon>Pentapetalae</taxon>
        <taxon>rosids</taxon>
        <taxon>malvids</taxon>
        <taxon>Malvales</taxon>
        <taxon>Malvaceae</taxon>
        <taxon>Malvoideae</taxon>
        <taxon>Hibiscus</taxon>
    </lineage>
</organism>
<dbReference type="PANTHER" id="PTHR31992">
    <property type="entry name" value="DOF ZINC FINGER PROTEIN DOF1.4-RELATED"/>
    <property type="match status" value="1"/>
</dbReference>
<dbReference type="EMBL" id="JBBPBM010000008">
    <property type="protein sequence ID" value="KAK8572226.1"/>
    <property type="molecule type" value="Genomic_DNA"/>
</dbReference>
<protein>
    <recommendedName>
        <fullName evidence="9">Dof zinc finger protein</fullName>
    </recommendedName>
</protein>
<dbReference type="Proteomes" id="UP001472677">
    <property type="component" value="Unassembled WGS sequence"/>
</dbReference>
<evidence type="ECO:0000256" key="5">
    <source>
        <dbReference type="ARBA" id="ARBA00023125"/>
    </source>
</evidence>
<name>A0ABR2F5D7_9ROSI</name>
<reference evidence="11 12" key="1">
    <citation type="journal article" date="2024" name="G3 (Bethesda)">
        <title>Genome assembly of Hibiscus sabdariffa L. provides insights into metabolisms of medicinal natural products.</title>
        <authorList>
            <person name="Kim T."/>
        </authorList>
    </citation>
    <scope>NUCLEOTIDE SEQUENCE [LARGE SCALE GENOMIC DNA]</scope>
    <source>
        <strain evidence="11">TK-2024</strain>
        <tissue evidence="11">Old leaves</tissue>
    </source>
</reference>
<evidence type="ECO:0000256" key="3">
    <source>
        <dbReference type="ARBA" id="ARBA00022833"/>
    </source>
</evidence>
<accession>A0ABR2F5D7</accession>
<evidence type="ECO:0000259" key="10">
    <source>
        <dbReference type="PROSITE" id="PS50884"/>
    </source>
</evidence>
<dbReference type="Pfam" id="PF02701">
    <property type="entry name" value="Zn_ribbon_Dof"/>
    <property type="match status" value="1"/>
</dbReference>
<dbReference type="PANTHER" id="PTHR31992:SF316">
    <property type="entry name" value="DOF ZINC FINGER PROTEIN DOF1.2"/>
    <property type="match status" value="1"/>
</dbReference>
<comment type="caution">
    <text evidence="11">The sequence shown here is derived from an EMBL/GenBank/DDBJ whole genome shotgun (WGS) entry which is preliminary data.</text>
</comment>
<keyword evidence="2 8" id="KW-0863">Zinc-finger</keyword>
<keyword evidence="1 9" id="KW-0479">Metal-binding</keyword>
<evidence type="ECO:0000256" key="6">
    <source>
        <dbReference type="ARBA" id="ARBA00023163"/>
    </source>
</evidence>
<evidence type="ECO:0000313" key="11">
    <source>
        <dbReference type="EMBL" id="KAK8572226.1"/>
    </source>
</evidence>
<keyword evidence="5 8" id="KW-0238">DNA-binding</keyword>
<dbReference type="PROSITE" id="PS50884">
    <property type="entry name" value="ZF_DOF_2"/>
    <property type="match status" value="1"/>
</dbReference>
<keyword evidence="4 9" id="KW-0805">Transcription regulation</keyword>
<evidence type="ECO:0000256" key="4">
    <source>
        <dbReference type="ARBA" id="ARBA00023015"/>
    </source>
</evidence>
<evidence type="ECO:0000313" key="12">
    <source>
        <dbReference type="Proteomes" id="UP001472677"/>
    </source>
</evidence>
<feature type="domain" description="Dof-type" evidence="10">
    <location>
        <begin position="25"/>
        <end position="79"/>
    </location>
</feature>
<evidence type="ECO:0000256" key="8">
    <source>
        <dbReference type="PROSITE-ProRule" id="PRU00071"/>
    </source>
</evidence>
<evidence type="ECO:0000256" key="2">
    <source>
        <dbReference type="ARBA" id="ARBA00022771"/>
    </source>
</evidence>
<proteinExistence type="predicted"/>